<dbReference type="OrthoDB" id="9815506at2"/>
<sequence>MANPNFKEFLLSGAKAKTLSQPIGITAIGVYMPEKNISNAEFNIDIPAEVNFDQAFGIFNRRVGEGETPGTMATKAALDAVQRFNVDPATIDLVIATHASKNTERLCPPIASQVQTGIGAVNAGAFNVDCGYNGFLPSVFSAIAFIQAGIYNKVLVVAGETLMDNVNFCDFKALTIGDGAGAVILEKVEDGLGFQSFHHMSCEKEEAAGIKIKNGNPSYTATQSSVKAYQYVTPESLQRDVPFLQRFIPASIVESLEVLNLDVNGVDHYIFGQQFAGLTMSWIHNLGIDGARVFDTLKDYAAMKTASIPVNLFEAHKRGILKKGDVIALGDQGANWYISSAILRWSI</sequence>
<dbReference type="PANTHER" id="PTHR34069:SF2">
    <property type="entry name" value="BETA-KETOACYL-[ACYL-CARRIER-PROTEIN] SYNTHASE III"/>
    <property type="match status" value="1"/>
</dbReference>
<dbReference type="AlphaFoldDB" id="A0A4R2EYC7"/>
<dbReference type="InterPro" id="IPR013747">
    <property type="entry name" value="ACP_syn_III_C"/>
</dbReference>
<evidence type="ECO:0000313" key="5">
    <source>
        <dbReference type="EMBL" id="TCN72927.1"/>
    </source>
</evidence>
<dbReference type="Gene3D" id="3.40.47.10">
    <property type="match status" value="1"/>
</dbReference>
<evidence type="ECO:0000259" key="3">
    <source>
        <dbReference type="Pfam" id="PF08541"/>
    </source>
</evidence>
<feature type="domain" description="Beta-ketoacyl-[acyl-carrier-protein] synthase III N-terminal" evidence="4">
    <location>
        <begin position="132"/>
        <end position="198"/>
    </location>
</feature>
<dbReference type="PANTHER" id="PTHR34069">
    <property type="entry name" value="3-OXOACYL-[ACYL-CARRIER-PROTEIN] SYNTHASE 3"/>
    <property type="match status" value="1"/>
</dbReference>
<evidence type="ECO:0000313" key="6">
    <source>
        <dbReference type="Proteomes" id="UP000294830"/>
    </source>
</evidence>
<keyword evidence="1" id="KW-0808">Transferase</keyword>
<evidence type="ECO:0000256" key="2">
    <source>
        <dbReference type="ARBA" id="ARBA00023315"/>
    </source>
</evidence>
<protein>
    <submittedName>
        <fullName evidence="5">3-oxoacyl-[acyl-carrier-protein] synthase III</fullName>
    </submittedName>
</protein>
<reference evidence="5 6" key="1">
    <citation type="submission" date="2019-03" db="EMBL/GenBank/DDBJ databases">
        <title>Genomic Encyclopedia of Archaeal and Bacterial Type Strains, Phase II (KMG-II): from individual species to whole genera.</title>
        <authorList>
            <person name="Goeker M."/>
        </authorList>
    </citation>
    <scope>NUCLEOTIDE SEQUENCE [LARGE SCALE GENOMIC DNA]</scope>
    <source>
        <strain evidence="5 6">RL-C</strain>
    </source>
</reference>
<evidence type="ECO:0000256" key="1">
    <source>
        <dbReference type="ARBA" id="ARBA00022679"/>
    </source>
</evidence>
<dbReference type="SUPFAM" id="SSF53901">
    <property type="entry name" value="Thiolase-like"/>
    <property type="match status" value="1"/>
</dbReference>
<dbReference type="InterPro" id="IPR016039">
    <property type="entry name" value="Thiolase-like"/>
</dbReference>
<dbReference type="InterPro" id="IPR013751">
    <property type="entry name" value="ACP_syn_III_N"/>
</dbReference>
<name>A0A4R2EYC7_9BACT</name>
<accession>A0A4R2EYC7</accession>
<dbReference type="GO" id="GO:0044550">
    <property type="term" value="P:secondary metabolite biosynthetic process"/>
    <property type="evidence" value="ECO:0007669"/>
    <property type="project" value="TreeGrafter"/>
</dbReference>
<proteinExistence type="predicted"/>
<comment type="caution">
    <text evidence="5">The sequence shown here is derived from an EMBL/GenBank/DDBJ whole genome shotgun (WGS) entry which is preliminary data.</text>
</comment>
<evidence type="ECO:0000259" key="4">
    <source>
        <dbReference type="Pfam" id="PF08545"/>
    </source>
</evidence>
<dbReference type="GO" id="GO:0006633">
    <property type="term" value="P:fatty acid biosynthetic process"/>
    <property type="evidence" value="ECO:0007669"/>
    <property type="project" value="InterPro"/>
</dbReference>
<dbReference type="RefSeq" id="WP_131837715.1">
    <property type="nucleotide sequence ID" value="NZ_SLWB01000001.1"/>
</dbReference>
<feature type="domain" description="Beta-ketoacyl-[acyl-carrier-protein] synthase III C-terminal" evidence="3">
    <location>
        <begin position="258"/>
        <end position="345"/>
    </location>
</feature>
<dbReference type="GO" id="GO:0004315">
    <property type="term" value="F:3-oxoacyl-[acyl-carrier-protein] synthase activity"/>
    <property type="evidence" value="ECO:0007669"/>
    <property type="project" value="InterPro"/>
</dbReference>
<keyword evidence="2" id="KW-0012">Acyltransferase</keyword>
<dbReference type="Pfam" id="PF08541">
    <property type="entry name" value="ACP_syn_III_C"/>
    <property type="match status" value="1"/>
</dbReference>
<dbReference type="EMBL" id="SLWB01000001">
    <property type="protein sequence ID" value="TCN72927.1"/>
    <property type="molecule type" value="Genomic_DNA"/>
</dbReference>
<dbReference type="Proteomes" id="UP000294830">
    <property type="component" value="Unassembled WGS sequence"/>
</dbReference>
<dbReference type="Pfam" id="PF08545">
    <property type="entry name" value="ACP_syn_III"/>
    <property type="match status" value="1"/>
</dbReference>
<keyword evidence="6" id="KW-1185">Reference proteome</keyword>
<organism evidence="5 6">
    <name type="scientific">Acetobacteroides hydrogenigenes</name>
    <dbReference type="NCBI Taxonomy" id="979970"/>
    <lineage>
        <taxon>Bacteria</taxon>
        <taxon>Pseudomonadati</taxon>
        <taxon>Bacteroidota</taxon>
        <taxon>Bacteroidia</taxon>
        <taxon>Bacteroidales</taxon>
        <taxon>Rikenellaceae</taxon>
        <taxon>Acetobacteroides</taxon>
    </lineage>
</organism>
<gene>
    <name evidence="5" type="ORF">CLV25_101145</name>
</gene>